<evidence type="ECO:0000313" key="9">
    <source>
        <dbReference type="Proteomes" id="UP001230035"/>
    </source>
</evidence>
<dbReference type="InterPro" id="IPR051906">
    <property type="entry name" value="TolC-like"/>
</dbReference>
<keyword evidence="4" id="KW-1134">Transmembrane beta strand</keyword>
<dbReference type="PANTHER" id="PTHR30026:SF20">
    <property type="entry name" value="OUTER MEMBRANE PROTEIN TOLC"/>
    <property type="match status" value="1"/>
</dbReference>
<dbReference type="SUPFAM" id="SSF56954">
    <property type="entry name" value="Outer membrane efflux proteins (OEP)"/>
    <property type="match status" value="1"/>
</dbReference>
<comment type="similarity">
    <text evidence="2">Belongs to the outer membrane factor (OMF) (TC 1.B.17) family.</text>
</comment>
<evidence type="ECO:0000256" key="2">
    <source>
        <dbReference type="ARBA" id="ARBA00007613"/>
    </source>
</evidence>
<sequence length="445" mass="50086">MKTLFYKIVLLLLTLLTPYLSEAQATYLTLQDAKELALANNRSLSVQKLEEKRSQEVTNEWRGKLLPSVQLNGTVSHYFDRQVIFLPGSFAGTSNPVQDVSVGGLNALNAGVTLHQPLLAKPIKRQKEVARLDEKIQKEYTREMKSQLMYQVTQEYYGIQLLKNQLELQHISLTRNQKALADSKSLLMAGRALKMDTLRSYIAVENLKSTIAYLNTTLEVANHRFKKLLGMDSATLELSDALVLEGESEKFSVLEQKATEALQHRNDILRQGFVVEREERQLSAVKGNFLPQVSLIGQYQLQAQADDLNMARYPFPKTGYLGLQVALPVFNGGIFNAKARQSKIKIEQEKLKLDDMKEEAGLELHTIAGNWKNAKAQLEIQKKTVEAATLNFSINSNRYLHDLGSMLEVNDAEVALHTAQLNYLMAVYELKVLTVAFEKALGSLE</sequence>
<comment type="caution">
    <text evidence="8">The sequence shown here is derived from an EMBL/GenBank/DDBJ whole genome shotgun (WGS) entry which is preliminary data.</text>
</comment>
<evidence type="ECO:0000256" key="5">
    <source>
        <dbReference type="ARBA" id="ARBA00022692"/>
    </source>
</evidence>
<dbReference type="InterPro" id="IPR003423">
    <property type="entry name" value="OMP_efflux"/>
</dbReference>
<keyword evidence="9" id="KW-1185">Reference proteome</keyword>
<name>A0ABT6XP28_9FLAO</name>
<dbReference type="Proteomes" id="UP001230035">
    <property type="component" value="Unassembled WGS sequence"/>
</dbReference>
<evidence type="ECO:0000256" key="4">
    <source>
        <dbReference type="ARBA" id="ARBA00022452"/>
    </source>
</evidence>
<dbReference type="PANTHER" id="PTHR30026">
    <property type="entry name" value="OUTER MEMBRANE PROTEIN TOLC"/>
    <property type="match status" value="1"/>
</dbReference>
<evidence type="ECO:0000256" key="7">
    <source>
        <dbReference type="ARBA" id="ARBA00023237"/>
    </source>
</evidence>
<dbReference type="Gene3D" id="1.20.1600.10">
    <property type="entry name" value="Outer membrane efflux proteins (OEP)"/>
    <property type="match status" value="1"/>
</dbReference>
<accession>A0ABT6XP28</accession>
<evidence type="ECO:0000256" key="6">
    <source>
        <dbReference type="ARBA" id="ARBA00023136"/>
    </source>
</evidence>
<keyword evidence="7" id="KW-0998">Cell outer membrane</keyword>
<evidence type="ECO:0000256" key="1">
    <source>
        <dbReference type="ARBA" id="ARBA00004442"/>
    </source>
</evidence>
<dbReference type="RefSeq" id="WP_283238460.1">
    <property type="nucleotide sequence ID" value="NZ_JASGBP010000002.1"/>
</dbReference>
<keyword evidence="5" id="KW-0812">Transmembrane</keyword>
<gene>
    <name evidence="8" type="ORF">QHT84_05030</name>
</gene>
<evidence type="ECO:0000256" key="3">
    <source>
        <dbReference type="ARBA" id="ARBA00022448"/>
    </source>
</evidence>
<keyword evidence="6" id="KW-0472">Membrane</keyword>
<reference evidence="8 9" key="1">
    <citation type="submission" date="2023-05" db="EMBL/GenBank/DDBJ databases">
        <title>Flavobacterium sedimenti sp. nov., isolated from the sediment.</title>
        <authorList>
            <person name="Wu N."/>
        </authorList>
    </citation>
    <scope>NUCLEOTIDE SEQUENCE [LARGE SCALE GENOMIC DNA]</scope>
    <source>
        <strain evidence="8 9">YZ-48</strain>
    </source>
</reference>
<organism evidence="8 9">
    <name type="scientific">Flavobacterium sedimenticola</name>
    <dbReference type="NCBI Taxonomy" id="3043286"/>
    <lineage>
        <taxon>Bacteria</taxon>
        <taxon>Pseudomonadati</taxon>
        <taxon>Bacteroidota</taxon>
        <taxon>Flavobacteriia</taxon>
        <taxon>Flavobacteriales</taxon>
        <taxon>Flavobacteriaceae</taxon>
        <taxon>Flavobacterium</taxon>
    </lineage>
</organism>
<dbReference type="EMBL" id="JASGBP010000002">
    <property type="protein sequence ID" value="MDI9256773.1"/>
    <property type="molecule type" value="Genomic_DNA"/>
</dbReference>
<keyword evidence="3" id="KW-0813">Transport</keyword>
<protein>
    <submittedName>
        <fullName evidence="8">TolC family protein</fullName>
    </submittedName>
</protein>
<evidence type="ECO:0000313" key="8">
    <source>
        <dbReference type="EMBL" id="MDI9256773.1"/>
    </source>
</evidence>
<proteinExistence type="inferred from homology"/>
<dbReference type="Pfam" id="PF02321">
    <property type="entry name" value="OEP"/>
    <property type="match status" value="1"/>
</dbReference>
<comment type="subcellular location">
    <subcellularLocation>
        <location evidence="1">Cell outer membrane</location>
    </subcellularLocation>
</comment>